<dbReference type="Proteomes" id="UP000720189">
    <property type="component" value="Unassembled WGS sequence"/>
</dbReference>
<dbReference type="AlphaFoldDB" id="A0A9P9FWN9"/>
<dbReference type="Gene3D" id="3.40.50.720">
    <property type="entry name" value="NAD(P)-binding Rossmann-like Domain"/>
    <property type="match status" value="1"/>
</dbReference>
<dbReference type="InterPro" id="IPR051609">
    <property type="entry name" value="NmrA/Isoflavone_reductase-like"/>
</dbReference>
<dbReference type="Pfam" id="PF05368">
    <property type="entry name" value="NmrA"/>
    <property type="match status" value="1"/>
</dbReference>
<accession>A0A9P9FWN9</accession>
<dbReference type="EMBL" id="JAGMUX010000042">
    <property type="protein sequence ID" value="KAH7204852.1"/>
    <property type="molecule type" value="Genomic_DNA"/>
</dbReference>
<dbReference type="InterPro" id="IPR008030">
    <property type="entry name" value="NmrA-like"/>
</dbReference>
<dbReference type="RefSeq" id="XP_046040832.1">
    <property type="nucleotide sequence ID" value="XM_046189196.1"/>
</dbReference>
<comment type="caution">
    <text evidence="4">The sequence shown here is derived from an EMBL/GenBank/DDBJ whole genome shotgun (WGS) entry which is preliminary data.</text>
</comment>
<protein>
    <recommendedName>
        <fullName evidence="3">NmrA-like domain-containing protein</fullName>
    </recommendedName>
</protein>
<evidence type="ECO:0000313" key="4">
    <source>
        <dbReference type="EMBL" id="KAH7204852.1"/>
    </source>
</evidence>
<dbReference type="InterPro" id="IPR036291">
    <property type="entry name" value="NAD(P)-bd_dom_sf"/>
</dbReference>
<feature type="domain" description="NmrA-like" evidence="3">
    <location>
        <begin position="5"/>
        <end position="250"/>
    </location>
</feature>
<sequence length="334" mass="37261">MAFNRIAVYGHRGFVGSRVVPALIASGAPITVLHRPSSDTSNLPDHVRKIEVDVLDEDALVGALQDIDIVISFVGDEGTDRQYGFVKAIPRTNVQLFSPSDFCLRYCEQGMRMPCMKAKARVEKASKDAGIPTSVIHVGNFAEFTLSTPAVGIDLQNNILVHTGNSVRERVTMWCVAFYPKTPSHLENSFSIIKLIPCSTKDYVAAAYVDIFTTRPIHTIQNRTFTLSELAPTGMEIAAIMKEKNGKEPSIATRSLEEINRTIEDCLSKESNLAVPSYCRKIWGTGEMMKMLPDDLWEVKDYKKATLEDLVIGGRLESYRALPDHVMEYLRKML</sequence>
<keyword evidence="5" id="KW-1185">Reference proteome</keyword>
<dbReference type="PANTHER" id="PTHR47706">
    <property type="entry name" value="NMRA-LIKE FAMILY PROTEIN"/>
    <property type="match status" value="1"/>
</dbReference>
<keyword evidence="2" id="KW-0560">Oxidoreductase</keyword>
<name>A0A9P9FWN9_FUSRE</name>
<reference evidence="4" key="1">
    <citation type="journal article" date="2021" name="Nat. Commun.">
        <title>Genetic determinants of endophytism in the Arabidopsis root mycobiome.</title>
        <authorList>
            <person name="Mesny F."/>
            <person name="Miyauchi S."/>
            <person name="Thiergart T."/>
            <person name="Pickel B."/>
            <person name="Atanasova L."/>
            <person name="Karlsson M."/>
            <person name="Huettel B."/>
            <person name="Barry K.W."/>
            <person name="Haridas S."/>
            <person name="Chen C."/>
            <person name="Bauer D."/>
            <person name="Andreopoulos W."/>
            <person name="Pangilinan J."/>
            <person name="LaButti K."/>
            <person name="Riley R."/>
            <person name="Lipzen A."/>
            <person name="Clum A."/>
            <person name="Drula E."/>
            <person name="Henrissat B."/>
            <person name="Kohler A."/>
            <person name="Grigoriev I.V."/>
            <person name="Martin F.M."/>
            <person name="Hacquard S."/>
        </authorList>
    </citation>
    <scope>NUCLEOTIDE SEQUENCE</scope>
    <source>
        <strain evidence="4">MPI-CAGE-AT-0023</strain>
    </source>
</reference>
<evidence type="ECO:0000256" key="2">
    <source>
        <dbReference type="ARBA" id="ARBA00023002"/>
    </source>
</evidence>
<dbReference type="SUPFAM" id="SSF51735">
    <property type="entry name" value="NAD(P)-binding Rossmann-fold domains"/>
    <property type="match status" value="1"/>
</dbReference>
<dbReference type="GO" id="GO:0016491">
    <property type="term" value="F:oxidoreductase activity"/>
    <property type="evidence" value="ECO:0007669"/>
    <property type="project" value="UniProtKB-KW"/>
</dbReference>
<evidence type="ECO:0000256" key="1">
    <source>
        <dbReference type="ARBA" id="ARBA00022857"/>
    </source>
</evidence>
<evidence type="ECO:0000259" key="3">
    <source>
        <dbReference type="Pfam" id="PF05368"/>
    </source>
</evidence>
<organism evidence="4 5">
    <name type="scientific">Fusarium redolens</name>
    <dbReference type="NCBI Taxonomy" id="48865"/>
    <lineage>
        <taxon>Eukaryota</taxon>
        <taxon>Fungi</taxon>
        <taxon>Dikarya</taxon>
        <taxon>Ascomycota</taxon>
        <taxon>Pezizomycotina</taxon>
        <taxon>Sordariomycetes</taxon>
        <taxon>Hypocreomycetidae</taxon>
        <taxon>Hypocreales</taxon>
        <taxon>Nectriaceae</taxon>
        <taxon>Fusarium</taxon>
        <taxon>Fusarium redolens species complex</taxon>
    </lineage>
</organism>
<gene>
    <name evidence="4" type="ORF">BKA55DRAFT_531054</name>
</gene>
<proteinExistence type="predicted"/>
<dbReference type="OrthoDB" id="5283654at2759"/>
<keyword evidence="1" id="KW-0521">NADP</keyword>
<evidence type="ECO:0000313" key="5">
    <source>
        <dbReference type="Proteomes" id="UP000720189"/>
    </source>
</evidence>
<dbReference type="GeneID" id="70219150"/>
<dbReference type="PANTHER" id="PTHR47706:SF9">
    <property type="entry name" value="NMRA-LIKE DOMAIN-CONTAINING PROTEIN-RELATED"/>
    <property type="match status" value="1"/>
</dbReference>